<dbReference type="Pfam" id="PF09393">
    <property type="entry name" value="DUF2001"/>
    <property type="match status" value="1"/>
</dbReference>
<dbReference type="FunCoup" id="A0A0J6WW96">
    <property type="interactions" value="28"/>
</dbReference>
<reference evidence="1 2" key="1">
    <citation type="submission" date="2015-06" db="EMBL/GenBank/DDBJ databases">
        <title>Draft genome sequence of beer spoilage bacterium Megasphaera cerevisiae type strain 20462.</title>
        <authorList>
            <person name="Kutumbaka K."/>
            <person name="Pasmowitz J."/>
            <person name="Mategko J."/>
            <person name="Reyes D."/>
            <person name="Friedrich A."/>
            <person name="Han S."/>
            <person name="Martens-Habbena W."/>
            <person name="Neal-McKinney J."/>
            <person name="Janagama H.K."/>
            <person name="Nadala C."/>
            <person name="Samadpour M."/>
        </authorList>
    </citation>
    <scope>NUCLEOTIDE SEQUENCE [LARGE SCALE GENOMIC DNA]</scope>
    <source>
        <strain evidence="1 2">DSM 20462</strain>
    </source>
</reference>
<name>A0A0J6WW96_9FIRM</name>
<dbReference type="AlphaFoldDB" id="A0A0J6WW96"/>
<dbReference type="Gene3D" id="2.30.110.40">
    <property type="entry name" value="Phage tail tube protein"/>
    <property type="match status" value="1"/>
</dbReference>
<dbReference type="OrthoDB" id="1697482at2"/>
<dbReference type="RefSeq" id="WP_048514702.1">
    <property type="nucleotide sequence ID" value="NZ_FUXD01000029.1"/>
</dbReference>
<protein>
    <submittedName>
        <fullName evidence="1">Phage portal protein</fullName>
    </submittedName>
</protein>
<evidence type="ECO:0000313" key="1">
    <source>
        <dbReference type="EMBL" id="KMO86067.1"/>
    </source>
</evidence>
<dbReference type="EMBL" id="LEKT01000034">
    <property type="protein sequence ID" value="KMO86067.1"/>
    <property type="molecule type" value="Genomic_DNA"/>
</dbReference>
<dbReference type="InParanoid" id="A0A0J6WW96"/>
<dbReference type="InterPro" id="IPR018989">
    <property type="entry name" value="DUF2001"/>
</dbReference>
<dbReference type="Proteomes" id="UP000036503">
    <property type="component" value="Unassembled WGS sequence"/>
</dbReference>
<dbReference type="PATRIC" id="fig|1122219.3.peg.1834"/>
<proteinExistence type="predicted"/>
<accession>A0A0J6WW96</accession>
<dbReference type="SUPFAM" id="SSF69279">
    <property type="entry name" value="Phage tail proteins"/>
    <property type="match status" value="1"/>
</dbReference>
<gene>
    <name evidence="1" type="ORF">AB840_10010</name>
</gene>
<comment type="caution">
    <text evidence="1">The sequence shown here is derived from an EMBL/GenBank/DDBJ whole genome shotgun (WGS) entry which is preliminary data.</text>
</comment>
<organism evidence="1 2">
    <name type="scientific">Megasphaera cerevisiae DSM 20462</name>
    <dbReference type="NCBI Taxonomy" id="1122219"/>
    <lineage>
        <taxon>Bacteria</taxon>
        <taxon>Bacillati</taxon>
        <taxon>Bacillota</taxon>
        <taxon>Negativicutes</taxon>
        <taxon>Veillonellales</taxon>
        <taxon>Veillonellaceae</taxon>
        <taxon>Megasphaera</taxon>
    </lineage>
</organism>
<evidence type="ECO:0000313" key="2">
    <source>
        <dbReference type="Proteomes" id="UP000036503"/>
    </source>
</evidence>
<dbReference type="InterPro" id="IPR038628">
    <property type="entry name" value="XkdM-like_sf"/>
</dbReference>
<sequence length="144" mass="16023">MDGMKAQQVMNGTEGELWIDGDYMAQVTEFKAVANLKTVPVNIVKTRADHFKVVGWEGKGSLKMNHVSSYMIDKMADNIKNGKQTVCTIISKLSDPDAIGNERVVVKDATFDSLTLADWTAKKIGEESYNFTFTDFDMLDTADE</sequence>
<keyword evidence="2" id="KW-1185">Reference proteome</keyword>